<feature type="non-terminal residue" evidence="1">
    <location>
        <position position="1"/>
    </location>
</feature>
<evidence type="ECO:0000313" key="1">
    <source>
        <dbReference type="EMBL" id="CAG8801220.1"/>
    </source>
</evidence>
<proteinExistence type="predicted"/>
<organism evidence="1 2">
    <name type="scientific">Gigaspora margarita</name>
    <dbReference type="NCBI Taxonomy" id="4874"/>
    <lineage>
        <taxon>Eukaryota</taxon>
        <taxon>Fungi</taxon>
        <taxon>Fungi incertae sedis</taxon>
        <taxon>Mucoromycota</taxon>
        <taxon>Glomeromycotina</taxon>
        <taxon>Glomeromycetes</taxon>
        <taxon>Diversisporales</taxon>
        <taxon>Gigasporaceae</taxon>
        <taxon>Gigaspora</taxon>
    </lineage>
</organism>
<protein>
    <submittedName>
        <fullName evidence="1">16002_t:CDS:1</fullName>
    </submittedName>
</protein>
<dbReference type="Proteomes" id="UP000789901">
    <property type="component" value="Unassembled WGS sequence"/>
</dbReference>
<evidence type="ECO:0000313" key="2">
    <source>
        <dbReference type="Proteomes" id="UP000789901"/>
    </source>
</evidence>
<sequence length="46" mass="5236">AILANSEQKLQTNEFIAKFIKVNIEKSFSKKLAFAILKTSCLDYDI</sequence>
<accession>A0ABN7VVE6</accession>
<dbReference type="EMBL" id="CAJVQB010023157">
    <property type="protein sequence ID" value="CAG8801220.1"/>
    <property type="molecule type" value="Genomic_DNA"/>
</dbReference>
<keyword evidence="2" id="KW-1185">Reference proteome</keyword>
<gene>
    <name evidence="1" type="ORF">GMARGA_LOCUS23145</name>
</gene>
<reference evidence="1 2" key="1">
    <citation type="submission" date="2021-06" db="EMBL/GenBank/DDBJ databases">
        <authorList>
            <person name="Kallberg Y."/>
            <person name="Tangrot J."/>
            <person name="Rosling A."/>
        </authorList>
    </citation>
    <scope>NUCLEOTIDE SEQUENCE [LARGE SCALE GENOMIC DNA]</scope>
    <source>
        <strain evidence="1 2">120-4 pot B 10/14</strain>
    </source>
</reference>
<comment type="caution">
    <text evidence="1">The sequence shown here is derived from an EMBL/GenBank/DDBJ whole genome shotgun (WGS) entry which is preliminary data.</text>
</comment>
<name>A0ABN7VVE6_GIGMA</name>